<dbReference type="Proteomes" id="UP000467841">
    <property type="component" value="Unassembled WGS sequence"/>
</dbReference>
<evidence type="ECO:0000259" key="1">
    <source>
        <dbReference type="Pfam" id="PF02721"/>
    </source>
</evidence>
<dbReference type="InterPro" id="IPR012340">
    <property type="entry name" value="NA-bd_OB-fold"/>
</dbReference>
<accession>A0A6D2HMB3</accession>
<dbReference type="Pfam" id="PF02721">
    <property type="entry name" value="DUF223"/>
    <property type="match status" value="1"/>
</dbReference>
<evidence type="ECO:0000313" key="2">
    <source>
        <dbReference type="EMBL" id="CAA7014721.1"/>
    </source>
</evidence>
<keyword evidence="3" id="KW-1185">Reference proteome</keyword>
<proteinExistence type="predicted"/>
<evidence type="ECO:0000313" key="3">
    <source>
        <dbReference type="Proteomes" id="UP000467841"/>
    </source>
</evidence>
<dbReference type="EMBL" id="CACVBM020000111">
    <property type="protein sequence ID" value="CAA7014721.1"/>
    <property type="molecule type" value="Genomic_DNA"/>
</dbReference>
<comment type="caution">
    <text evidence="2">The sequence shown here is derived from an EMBL/GenBank/DDBJ whole genome shotgun (WGS) entry which is preliminary data.</text>
</comment>
<feature type="domain" description="Replication protein A 70 kDa DNA-binding subunit B/D first OB fold" evidence="1">
    <location>
        <begin position="30"/>
        <end position="64"/>
    </location>
</feature>
<dbReference type="OrthoDB" id="1935380at2759"/>
<name>A0A6D2HMB3_9BRAS</name>
<dbReference type="InterPro" id="IPR003871">
    <property type="entry name" value="RFA1B/D_OB_1st"/>
</dbReference>
<dbReference type="SUPFAM" id="SSF50249">
    <property type="entry name" value="Nucleic acid-binding proteins"/>
    <property type="match status" value="1"/>
</dbReference>
<dbReference type="Gene3D" id="2.40.50.140">
    <property type="entry name" value="Nucleic acid-binding proteins"/>
    <property type="match status" value="1"/>
</dbReference>
<protein>
    <recommendedName>
        <fullName evidence="1">Replication protein A 70 kDa DNA-binding subunit B/D first OB fold domain-containing protein</fullName>
    </recommendedName>
</protein>
<gene>
    <name evidence="2" type="ORF">MERR_LOCUS1956</name>
</gene>
<dbReference type="AlphaFoldDB" id="A0A6D2HMB3"/>
<reference evidence="2" key="1">
    <citation type="submission" date="2020-01" db="EMBL/GenBank/DDBJ databases">
        <authorList>
            <person name="Mishra B."/>
        </authorList>
    </citation>
    <scope>NUCLEOTIDE SEQUENCE [LARGE SCALE GENOMIC DNA]</scope>
</reference>
<sequence>MAMEIALPVSLCTQVKPFKTAWRIQVKILWKFIQNFSVAHSTGHYRTTPNPYKIAFIKETFVLPSTCLGDGNYLTLVTYRQIHDGNVNESILHEVKSVSNAYSSSVMLINPPYPEIDAFAKSIPDDGLLLTIASTKPDTQLVVKKEQEKYWEMFPMSTIGEVLALDTVGTAKIMCTVYTIDTDMGWYYIACTKYQHNKVKKVMPGPNQKILLGSKQKWFCLKCNANITNVVAR</sequence>
<organism evidence="2 3">
    <name type="scientific">Microthlaspi erraticum</name>
    <dbReference type="NCBI Taxonomy" id="1685480"/>
    <lineage>
        <taxon>Eukaryota</taxon>
        <taxon>Viridiplantae</taxon>
        <taxon>Streptophyta</taxon>
        <taxon>Embryophyta</taxon>
        <taxon>Tracheophyta</taxon>
        <taxon>Spermatophyta</taxon>
        <taxon>Magnoliopsida</taxon>
        <taxon>eudicotyledons</taxon>
        <taxon>Gunneridae</taxon>
        <taxon>Pentapetalae</taxon>
        <taxon>rosids</taxon>
        <taxon>malvids</taxon>
        <taxon>Brassicales</taxon>
        <taxon>Brassicaceae</taxon>
        <taxon>Coluteocarpeae</taxon>
        <taxon>Microthlaspi</taxon>
    </lineage>
</organism>